<accession>A0A6H5J7A1</accession>
<evidence type="ECO:0000313" key="2">
    <source>
        <dbReference type="Proteomes" id="UP000479190"/>
    </source>
</evidence>
<gene>
    <name evidence="1" type="ORF">TBRA_LOCUS16853</name>
</gene>
<sequence>MVSCINEPGNPATIARNTRIQCAPNVIYLWNRCTKIIFIRAGPMQNCRFSRSLTTFCVLSRKTPACMSCK</sequence>
<proteinExistence type="predicted"/>
<reference evidence="1 2" key="1">
    <citation type="submission" date="2020-02" db="EMBL/GenBank/DDBJ databases">
        <authorList>
            <person name="Ferguson B K."/>
        </authorList>
    </citation>
    <scope>NUCLEOTIDE SEQUENCE [LARGE SCALE GENOMIC DNA]</scope>
</reference>
<evidence type="ECO:0000313" key="1">
    <source>
        <dbReference type="EMBL" id="CAB0045325.1"/>
    </source>
</evidence>
<dbReference type="EMBL" id="CADCXV010001560">
    <property type="protein sequence ID" value="CAB0045325.1"/>
    <property type="molecule type" value="Genomic_DNA"/>
</dbReference>
<protein>
    <submittedName>
        <fullName evidence="1">Uncharacterized protein</fullName>
    </submittedName>
</protein>
<organism evidence="1 2">
    <name type="scientific">Trichogramma brassicae</name>
    <dbReference type="NCBI Taxonomy" id="86971"/>
    <lineage>
        <taxon>Eukaryota</taxon>
        <taxon>Metazoa</taxon>
        <taxon>Ecdysozoa</taxon>
        <taxon>Arthropoda</taxon>
        <taxon>Hexapoda</taxon>
        <taxon>Insecta</taxon>
        <taxon>Pterygota</taxon>
        <taxon>Neoptera</taxon>
        <taxon>Endopterygota</taxon>
        <taxon>Hymenoptera</taxon>
        <taxon>Apocrita</taxon>
        <taxon>Proctotrupomorpha</taxon>
        <taxon>Chalcidoidea</taxon>
        <taxon>Trichogrammatidae</taxon>
        <taxon>Trichogramma</taxon>
    </lineage>
</organism>
<name>A0A6H5J7A1_9HYME</name>
<feature type="non-terminal residue" evidence="1">
    <location>
        <position position="70"/>
    </location>
</feature>
<dbReference type="AlphaFoldDB" id="A0A6H5J7A1"/>
<keyword evidence="2" id="KW-1185">Reference proteome</keyword>
<dbReference type="Proteomes" id="UP000479190">
    <property type="component" value="Unassembled WGS sequence"/>
</dbReference>